<comment type="caution">
    <text evidence="1">The sequence shown here is derived from an EMBL/GenBank/DDBJ whole genome shotgun (WGS) entry which is preliminary data.</text>
</comment>
<keyword evidence="2" id="KW-1185">Reference proteome</keyword>
<dbReference type="OrthoDB" id="10408951at2759"/>
<dbReference type="EMBL" id="WTPW01002475">
    <property type="protein sequence ID" value="KAF0380800.1"/>
    <property type="molecule type" value="Genomic_DNA"/>
</dbReference>
<reference evidence="1 2" key="1">
    <citation type="journal article" date="2019" name="Environ. Microbiol.">
        <title>At the nexus of three kingdoms: the genome of the mycorrhizal fungus Gigaspora margarita provides insights into plant, endobacterial and fungal interactions.</title>
        <authorList>
            <person name="Venice F."/>
            <person name="Ghignone S."/>
            <person name="Salvioli di Fossalunga A."/>
            <person name="Amselem J."/>
            <person name="Novero M."/>
            <person name="Xianan X."/>
            <person name="Sedzielewska Toro K."/>
            <person name="Morin E."/>
            <person name="Lipzen A."/>
            <person name="Grigoriev I.V."/>
            <person name="Henrissat B."/>
            <person name="Martin F.M."/>
            <person name="Bonfante P."/>
        </authorList>
    </citation>
    <scope>NUCLEOTIDE SEQUENCE [LARGE SCALE GENOMIC DNA]</scope>
    <source>
        <strain evidence="1 2">BEG34</strain>
    </source>
</reference>
<dbReference type="Proteomes" id="UP000439903">
    <property type="component" value="Unassembled WGS sequence"/>
</dbReference>
<proteinExistence type="predicted"/>
<sequence>MPVGDNLGTYVSSPDNSMIFLIVGRMTSKSTAVYKFDPTSLQLTIPIICGFNNSFINRNEMHAVIDNIGKSYILGGTDYNKGPLPEVAIFIIILILITG</sequence>
<evidence type="ECO:0000313" key="1">
    <source>
        <dbReference type="EMBL" id="KAF0380800.1"/>
    </source>
</evidence>
<evidence type="ECO:0000313" key="2">
    <source>
        <dbReference type="Proteomes" id="UP000439903"/>
    </source>
</evidence>
<organism evidence="1 2">
    <name type="scientific">Gigaspora margarita</name>
    <dbReference type="NCBI Taxonomy" id="4874"/>
    <lineage>
        <taxon>Eukaryota</taxon>
        <taxon>Fungi</taxon>
        <taxon>Fungi incertae sedis</taxon>
        <taxon>Mucoromycota</taxon>
        <taxon>Glomeromycotina</taxon>
        <taxon>Glomeromycetes</taxon>
        <taxon>Diversisporales</taxon>
        <taxon>Gigasporaceae</taxon>
        <taxon>Gigaspora</taxon>
    </lineage>
</organism>
<name>A0A8H3WZC7_GIGMA</name>
<protein>
    <submittedName>
        <fullName evidence="1">Uncharacterized protein</fullName>
    </submittedName>
</protein>
<accession>A0A8H3WZC7</accession>
<gene>
    <name evidence="1" type="ORF">F8M41_012136</name>
</gene>
<dbReference type="AlphaFoldDB" id="A0A8H3WZC7"/>